<organism evidence="1 2">
    <name type="scientific">Rhizobium johnstonii (strain DSM 114642 / LMG 32736 / 3841)</name>
    <name type="common">Rhizobium leguminosarum bv. viciae</name>
    <dbReference type="NCBI Taxonomy" id="216596"/>
    <lineage>
        <taxon>Bacteria</taxon>
        <taxon>Pseudomonadati</taxon>
        <taxon>Pseudomonadota</taxon>
        <taxon>Alphaproteobacteria</taxon>
        <taxon>Hyphomicrobiales</taxon>
        <taxon>Rhizobiaceae</taxon>
        <taxon>Rhizobium/Agrobacterium group</taxon>
        <taxon>Rhizobium</taxon>
        <taxon>Rhizobium johnstonii</taxon>
    </lineage>
</organism>
<name>Q1M9W1_RHIJ3</name>
<dbReference type="AlphaFoldDB" id="Q1M9W1"/>
<keyword evidence="2" id="KW-1185">Reference proteome</keyword>
<dbReference type="EnsemblBacteria" id="CAK11585">
    <property type="protein sequence ID" value="CAK11585"/>
    <property type="gene ID" value="pRL70056"/>
</dbReference>
<evidence type="ECO:0000313" key="2">
    <source>
        <dbReference type="Proteomes" id="UP000006575"/>
    </source>
</evidence>
<evidence type="ECO:0000313" key="1">
    <source>
        <dbReference type="EMBL" id="CAK11585.1"/>
    </source>
</evidence>
<gene>
    <name evidence="1" type="ordered locus">pRL70056</name>
</gene>
<reference evidence="1 2" key="1">
    <citation type="journal article" date="2006" name="Genome Biol.">
        <title>The genome of Rhizobium leguminosarum has recognizable core and accessory components.</title>
        <authorList>
            <person name="Young J.W."/>
            <person name="Crossman L.C."/>
            <person name="Johnston A.W.B."/>
            <person name="Thomson N.R."/>
            <person name="Ghazoui Z.F."/>
            <person name="Hull K.H."/>
            <person name="Wexler M."/>
            <person name="Curson A.R.J."/>
            <person name="Todd J.D."/>
            <person name="Poole P.S."/>
            <person name="Mauchline T.H."/>
            <person name="East A.K."/>
            <person name="Quail M.A."/>
            <person name="Churcher C."/>
            <person name="Arrowsmith C."/>
            <person name="Cherevach A."/>
            <person name="Chillingworth T."/>
            <person name="Clarke K."/>
            <person name="Cronin A."/>
            <person name="Davis P."/>
            <person name="Fraser A."/>
            <person name="Hance Z."/>
            <person name="Hauser H."/>
            <person name="Jagels K."/>
            <person name="Moule S."/>
            <person name="Mungall K."/>
            <person name="Norbertczak H."/>
            <person name="Rabbinowitsch E."/>
            <person name="Sanders M."/>
            <person name="Simmonds M."/>
            <person name="Whitehead S."/>
            <person name="Parkhill J."/>
        </authorList>
    </citation>
    <scope>NUCLEOTIDE SEQUENCE [LARGE SCALE GENOMIC DNA]</scope>
    <source>
        <strain evidence="2">DSM 114642 / LMG 32736 / 3841</strain>
    </source>
</reference>
<keyword evidence="1" id="KW-0614">Plasmid</keyword>
<dbReference type="EMBL" id="AM236081">
    <property type="protein sequence ID" value="CAK11585.1"/>
    <property type="molecule type" value="Genomic_DNA"/>
</dbReference>
<dbReference type="Proteomes" id="UP000006575">
    <property type="component" value="Plasmid pRL7"/>
</dbReference>
<dbReference type="HOGENOM" id="CLU_3275647_0_0_5"/>
<sequence length="41" mass="4815">MAFNNSQSLNITDSQERWGTPLSWLFKIHWITDNLEECDAC</sequence>
<proteinExistence type="predicted"/>
<protein>
    <submittedName>
        <fullName evidence="1">Uncharacterized protein</fullName>
    </submittedName>
</protein>
<dbReference type="KEGG" id="rle:pRL70056"/>
<geneLocation type="plasmid" evidence="1 2">
    <name>pRL7</name>
</geneLocation>
<accession>Q1M9W1</accession>